<dbReference type="EMBL" id="BPLR01021468">
    <property type="protein sequence ID" value="GIX90005.1"/>
    <property type="molecule type" value="Genomic_DNA"/>
</dbReference>
<comment type="caution">
    <text evidence="1">The sequence shown here is derived from an EMBL/GenBank/DDBJ whole genome shotgun (WGS) entry which is preliminary data.</text>
</comment>
<evidence type="ECO:0000313" key="2">
    <source>
        <dbReference type="Proteomes" id="UP001054945"/>
    </source>
</evidence>
<keyword evidence="2" id="KW-1185">Reference proteome</keyword>
<dbReference type="AlphaFoldDB" id="A0AAV4P1Y2"/>
<accession>A0AAV4P1Y2</accession>
<evidence type="ECO:0000313" key="1">
    <source>
        <dbReference type="EMBL" id="GIX90005.1"/>
    </source>
</evidence>
<dbReference type="Proteomes" id="UP001054945">
    <property type="component" value="Unassembled WGS sequence"/>
</dbReference>
<name>A0AAV4P1Y2_CAEEX</name>
<sequence>MRLLKQNTAFLTTYTTICTCFWRNDKSELTLDPAKYSNQSESYNRSNPPSPLPYLIGWTTPVAMVTQITLVEESDNDKETNMP</sequence>
<proteinExistence type="predicted"/>
<organism evidence="1 2">
    <name type="scientific">Caerostris extrusa</name>
    <name type="common">Bark spider</name>
    <name type="synonym">Caerostris bankana</name>
    <dbReference type="NCBI Taxonomy" id="172846"/>
    <lineage>
        <taxon>Eukaryota</taxon>
        <taxon>Metazoa</taxon>
        <taxon>Ecdysozoa</taxon>
        <taxon>Arthropoda</taxon>
        <taxon>Chelicerata</taxon>
        <taxon>Arachnida</taxon>
        <taxon>Araneae</taxon>
        <taxon>Araneomorphae</taxon>
        <taxon>Entelegynae</taxon>
        <taxon>Araneoidea</taxon>
        <taxon>Araneidae</taxon>
        <taxon>Caerostris</taxon>
    </lineage>
</organism>
<gene>
    <name evidence="1" type="ORF">CEXT_156991</name>
</gene>
<reference evidence="1 2" key="1">
    <citation type="submission" date="2021-06" db="EMBL/GenBank/DDBJ databases">
        <title>Caerostris extrusa draft genome.</title>
        <authorList>
            <person name="Kono N."/>
            <person name="Arakawa K."/>
        </authorList>
    </citation>
    <scope>NUCLEOTIDE SEQUENCE [LARGE SCALE GENOMIC DNA]</scope>
</reference>
<protein>
    <submittedName>
        <fullName evidence="1">Uncharacterized protein</fullName>
    </submittedName>
</protein>